<evidence type="ECO:0000313" key="4">
    <source>
        <dbReference type="EMBL" id="KZT35685.1"/>
    </source>
</evidence>
<dbReference type="InterPro" id="IPR036259">
    <property type="entry name" value="MFS_trans_sf"/>
</dbReference>
<keyword evidence="3" id="KW-0812">Transmembrane</keyword>
<feature type="transmembrane region" description="Helical" evidence="3">
    <location>
        <begin position="347"/>
        <end position="368"/>
    </location>
</feature>
<sequence>MPSLLDRLSQVTPPSVQYTNISGWLLQFAGLGQCNSFGVFEDFYKAGYLSHFSSSTISWVGSTQLSLLFGLGIISGIYFDKGHFRTLMWSSAALLILSNFMLSITRQNQYYAVLLSQGIGMGTALGLSWTPMFGMIGHRFRRHRDLAFGLTASGAAFGAIVHPIMLDRLFSNPNIGFHNAVRINAGMNAILVVVGTVLMTHASPPQKIAVVRGDMSLLHLFKDLPYVLFNFGLLCTQFGFLFPFAYLQLFSRTRGIPVKEAFYTLSIFNAAAVVGRLGSILLPKRMHAVEISCLASLGFSACMFAYISAQRFVDIVVVTSLVGIFSGAYFSYFVNSVASFARSNTELGARIGCSAFVVGELASTITLYPPPHRFFQAISTLCAPPLLGLLLTNKFIWEGPIVFASLMAMLSAGFFALSRAFQIRNLPRLEKMS</sequence>
<feature type="transmembrane region" description="Helical" evidence="3">
    <location>
        <begin position="315"/>
        <end position="335"/>
    </location>
</feature>
<feature type="transmembrane region" description="Helical" evidence="3">
    <location>
        <begin position="110"/>
        <end position="134"/>
    </location>
</feature>
<feature type="transmembrane region" description="Helical" evidence="3">
    <location>
        <begin position="86"/>
        <end position="104"/>
    </location>
</feature>
<proteinExistence type="inferred from homology"/>
<dbReference type="Proteomes" id="UP000076798">
    <property type="component" value="Unassembled WGS sequence"/>
</dbReference>
<feature type="transmembrane region" description="Helical" evidence="3">
    <location>
        <begin position="146"/>
        <end position="165"/>
    </location>
</feature>
<evidence type="ECO:0000256" key="2">
    <source>
        <dbReference type="ARBA" id="ARBA00006727"/>
    </source>
</evidence>
<dbReference type="Gene3D" id="1.20.1250.20">
    <property type="entry name" value="MFS general substrate transporter like domains"/>
    <property type="match status" value="1"/>
</dbReference>
<feature type="transmembrane region" description="Helical" evidence="3">
    <location>
        <begin position="289"/>
        <end position="309"/>
    </location>
</feature>
<keyword evidence="5" id="KW-1185">Reference proteome</keyword>
<keyword evidence="3" id="KW-1133">Transmembrane helix</keyword>
<evidence type="ECO:0000313" key="5">
    <source>
        <dbReference type="Proteomes" id="UP000076798"/>
    </source>
</evidence>
<evidence type="ECO:0000256" key="3">
    <source>
        <dbReference type="SAM" id="Phobius"/>
    </source>
</evidence>
<dbReference type="GO" id="GO:0016020">
    <property type="term" value="C:membrane"/>
    <property type="evidence" value="ECO:0007669"/>
    <property type="project" value="UniProtKB-SubCell"/>
</dbReference>
<dbReference type="PANTHER" id="PTHR11360">
    <property type="entry name" value="MONOCARBOXYLATE TRANSPORTER"/>
    <property type="match status" value="1"/>
</dbReference>
<feature type="transmembrane region" description="Helical" evidence="3">
    <location>
        <begin position="57"/>
        <end position="79"/>
    </location>
</feature>
<gene>
    <name evidence="4" type="ORF">SISSUDRAFT_1121436</name>
</gene>
<feature type="transmembrane region" description="Helical" evidence="3">
    <location>
        <begin position="185"/>
        <end position="203"/>
    </location>
</feature>
<dbReference type="SUPFAM" id="SSF103473">
    <property type="entry name" value="MFS general substrate transporter"/>
    <property type="match status" value="1"/>
</dbReference>
<comment type="similarity">
    <text evidence="2">Belongs to the major facilitator superfamily. Monocarboxylate porter (TC 2.A.1.13) family.</text>
</comment>
<dbReference type="InterPro" id="IPR050327">
    <property type="entry name" value="Proton-linked_MCT"/>
</dbReference>
<dbReference type="InterPro" id="IPR011701">
    <property type="entry name" value="MFS"/>
</dbReference>
<evidence type="ECO:0000256" key="1">
    <source>
        <dbReference type="ARBA" id="ARBA00004141"/>
    </source>
</evidence>
<accession>A0A166AUE1</accession>
<reference evidence="4 5" key="1">
    <citation type="journal article" date="2016" name="Mol. Biol. Evol.">
        <title>Comparative Genomics of Early-Diverging Mushroom-Forming Fungi Provides Insights into the Origins of Lignocellulose Decay Capabilities.</title>
        <authorList>
            <person name="Nagy L.G."/>
            <person name="Riley R."/>
            <person name="Tritt A."/>
            <person name="Adam C."/>
            <person name="Daum C."/>
            <person name="Floudas D."/>
            <person name="Sun H."/>
            <person name="Yadav J.S."/>
            <person name="Pangilinan J."/>
            <person name="Larsson K.H."/>
            <person name="Matsuura K."/>
            <person name="Barry K."/>
            <person name="Labutti K."/>
            <person name="Kuo R."/>
            <person name="Ohm R.A."/>
            <person name="Bhattacharya S.S."/>
            <person name="Shirouzu T."/>
            <person name="Yoshinaga Y."/>
            <person name="Martin F.M."/>
            <person name="Grigoriev I.V."/>
            <person name="Hibbett D.S."/>
        </authorList>
    </citation>
    <scope>NUCLEOTIDE SEQUENCE [LARGE SCALE GENOMIC DNA]</scope>
    <source>
        <strain evidence="4 5">HHB10207 ss-3</strain>
    </source>
</reference>
<feature type="transmembrane region" description="Helical" evidence="3">
    <location>
        <begin position="261"/>
        <end position="282"/>
    </location>
</feature>
<organism evidence="4 5">
    <name type="scientific">Sistotremastrum suecicum HHB10207 ss-3</name>
    <dbReference type="NCBI Taxonomy" id="1314776"/>
    <lineage>
        <taxon>Eukaryota</taxon>
        <taxon>Fungi</taxon>
        <taxon>Dikarya</taxon>
        <taxon>Basidiomycota</taxon>
        <taxon>Agaricomycotina</taxon>
        <taxon>Agaricomycetes</taxon>
        <taxon>Sistotremastrales</taxon>
        <taxon>Sistotremastraceae</taxon>
        <taxon>Sistotremastrum</taxon>
    </lineage>
</organism>
<dbReference type="EMBL" id="KV428131">
    <property type="protein sequence ID" value="KZT35685.1"/>
    <property type="molecule type" value="Genomic_DNA"/>
</dbReference>
<feature type="transmembrane region" description="Helical" evidence="3">
    <location>
        <begin position="401"/>
        <end position="421"/>
    </location>
</feature>
<dbReference type="PANTHER" id="PTHR11360:SF284">
    <property type="entry name" value="EG:103B4.3 PROTEIN-RELATED"/>
    <property type="match status" value="1"/>
</dbReference>
<protein>
    <submittedName>
        <fullName evidence="4">MFS general substrate transporter</fullName>
    </submittedName>
</protein>
<dbReference type="AlphaFoldDB" id="A0A166AUE1"/>
<dbReference type="Pfam" id="PF07690">
    <property type="entry name" value="MFS_1"/>
    <property type="match status" value="1"/>
</dbReference>
<dbReference type="OrthoDB" id="6499973at2759"/>
<comment type="subcellular location">
    <subcellularLocation>
        <location evidence="1">Membrane</location>
        <topology evidence="1">Multi-pass membrane protein</topology>
    </subcellularLocation>
</comment>
<keyword evidence="3" id="KW-0472">Membrane</keyword>
<feature type="transmembrane region" description="Helical" evidence="3">
    <location>
        <begin position="224"/>
        <end position="249"/>
    </location>
</feature>
<name>A0A166AUE1_9AGAM</name>
<dbReference type="GO" id="GO:0022857">
    <property type="term" value="F:transmembrane transporter activity"/>
    <property type="evidence" value="ECO:0007669"/>
    <property type="project" value="InterPro"/>
</dbReference>